<feature type="binding site" evidence="6">
    <location>
        <position position="296"/>
    </location>
    <ligand>
        <name>Mg(2+)</name>
        <dbReference type="ChEBI" id="CHEBI:18420"/>
        <label>1</label>
    </ligand>
</feature>
<accession>A0A7J5UMT9</accession>
<dbReference type="Proteomes" id="UP000451860">
    <property type="component" value="Unassembled WGS sequence"/>
</dbReference>
<evidence type="ECO:0000256" key="3">
    <source>
        <dbReference type="ARBA" id="ARBA00023316"/>
    </source>
</evidence>
<dbReference type="GO" id="GO:0005524">
    <property type="term" value="F:ATP binding"/>
    <property type="evidence" value="ECO:0007669"/>
    <property type="project" value="UniProtKB-UniRule"/>
</dbReference>
<feature type="active site" evidence="5">
    <location>
        <position position="186"/>
    </location>
</feature>
<dbReference type="InterPro" id="IPR005905">
    <property type="entry name" value="D_ala_D_ala"/>
</dbReference>
<evidence type="ECO:0000256" key="5">
    <source>
        <dbReference type="PIRSR" id="PIRSR039102-1"/>
    </source>
</evidence>
<keyword evidence="6" id="KW-0460">Magnesium</keyword>
<dbReference type="Gene3D" id="3.40.50.20">
    <property type="match status" value="1"/>
</dbReference>
<dbReference type="HAMAP" id="MF_00047">
    <property type="entry name" value="Dala_Dala_lig"/>
    <property type="match status" value="1"/>
</dbReference>
<evidence type="ECO:0000313" key="10">
    <source>
        <dbReference type="EMBL" id="KAE8763561.1"/>
    </source>
</evidence>
<keyword evidence="4" id="KW-0573">Peptidoglycan synthesis</keyword>
<keyword evidence="11" id="KW-1185">Reference proteome</keyword>
<dbReference type="NCBIfam" id="NF002378">
    <property type="entry name" value="PRK01372.1"/>
    <property type="match status" value="1"/>
</dbReference>
<comment type="subcellular location">
    <subcellularLocation>
        <location evidence="4">Cytoplasm</location>
    </subcellularLocation>
</comment>
<evidence type="ECO:0000313" key="11">
    <source>
        <dbReference type="Proteomes" id="UP000451860"/>
    </source>
</evidence>
<evidence type="ECO:0000256" key="1">
    <source>
        <dbReference type="ARBA" id="ARBA00010871"/>
    </source>
</evidence>
<dbReference type="Gene3D" id="3.30.470.20">
    <property type="entry name" value="ATP-grasp fold, B domain"/>
    <property type="match status" value="1"/>
</dbReference>
<evidence type="ECO:0000256" key="8">
    <source>
        <dbReference type="SAM" id="MobiDB-lite"/>
    </source>
</evidence>
<feature type="region of interest" description="Disordered" evidence="8">
    <location>
        <begin position="1"/>
        <end position="33"/>
    </location>
</feature>
<keyword evidence="7" id="KW-0067">ATP-binding</keyword>
<dbReference type="InterPro" id="IPR011095">
    <property type="entry name" value="Dala_Dala_lig_C"/>
</dbReference>
<dbReference type="GO" id="GO:0009252">
    <property type="term" value="P:peptidoglycan biosynthetic process"/>
    <property type="evidence" value="ECO:0007669"/>
    <property type="project" value="UniProtKB-UniRule"/>
</dbReference>
<dbReference type="EMBL" id="WHJE01000066">
    <property type="protein sequence ID" value="KAE8763561.1"/>
    <property type="molecule type" value="Genomic_DNA"/>
</dbReference>
<comment type="cofactor">
    <cofactor evidence="6">
        <name>Mg(2+)</name>
        <dbReference type="ChEBI" id="CHEBI:18420"/>
    </cofactor>
    <cofactor evidence="6">
        <name>Mn(2+)</name>
        <dbReference type="ChEBI" id="CHEBI:29035"/>
    </cofactor>
    <text evidence="6">Binds 2 magnesium or manganese ions per subunit.</text>
</comment>
<dbReference type="UniPathway" id="UPA00219"/>
<dbReference type="GO" id="GO:0008360">
    <property type="term" value="P:regulation of cell shape"/>
    <property type="evidence" value="ECO:0007669"/>
    <property type="project" value="UniProtKB-KW"/>
</dbReference>
<dbReference type="Pfam" id="PF01820">
    <property type="entry name" value="Dala_Dala_lig_N"/>
    <property type="match status" value="1"/>
</dbReference>
<dbReference type="InterPro" id="IPR011127">
    <property type="entry name" value="Dala_Dala_lig_N"/>
</dbReference>
<dbReference type="InterPro" id="IPR013815">
    <property type="entry name" value="ATP_grasp_subdomain_1"/>
</dbReference>
<keyword evidence="6" id="KW-0479">Metal-binding</keyword>
<evidence type="ECO:0000256" key="7">
    <source>
        <dbReference type="PROSITE-ProRule" id="PRU00409"/>
    </source>
</evidence>
<feature type="active site" evidence="5">
    <location>
        <position position="50"/>
    </location>
</feature>
<comment type="function">
    <text evidence="4">Cell wall formation.</text>
</comment>
<sequence length="346" mass="36193">MTEQSEAAQENVGAGDDARPAPQVDAPSSGGEGAADGVRVAILAGGLSHERDVSLRSGRRVAAALRDRGLRVEVLDVDANLLPALERIRPDVVWPLVHGSTGEDGSLQDLLALLGLPFVGTAAAGCRLASRKPVAKAVLRAAGLPTPDYAALPQSLFREVGAQSVLRAVEDRLGLPLVVKPAGGGSALGVTVVTESSQLPGAMVACFAYGDEALIERRVAGTEVAVSVVDLGDGPRALPAVEIVTDGPYDYDARYNPGRSEYFVPARLDEARTRTVGDLAVAVHRTLGLRHLSRTDMILDDEGTAWFLDINVAPGMTETSLFPQAAQADGPLDDLYVDIVRAALRG</sequence>
<comment type="pathway">
    <text evidence="4">Cell wall biogenesis; peptidoglycan biosynthesis.</text>
</comment>
<dbReference type="PANTHER" id="PTHR23132:SF23">
    <property type="entry name" value="D-ALANINE--D-ALANINE LIGASE B"/>
    <property type="match status" value="1"/>
</dbReference>
<keyword evidence="6" id="KW-0464">Manganese</keyword>
<keyword evidence="2 4" id="KW-0436">Ligase</keyword>
<feature type="active site" evidence="5">
    <location>
        <position position="320"/>
    </location>
</feature>
<evidence type="ECO:0000256" key="2">
    <source>
        <dbReference type="ARBA" id="ARBA00022598"/>
    </source>
</evidence>
<dbReference type="PROSITE" id="PS50975">
    <property type="entry name" value="ATP_GRASP"/>
    <property type="match status" value="1"/>
</dbReference>
<dbReference type="EC" id="6.3.2.4" evidence="4"/>
<comment type="catalytic activity">
    <reaction evidence="4">
        <text>2 D-alanine + ATP = D-alanyl-D-alanine + ADP + phosphate + H(+)</text>
        <dbReference type="Rhea" id="RHEA:11224"/>
        <dbReference type="ChEBI" id="CHEBI:15378"/>
        <dbReference type="ChEBI" id="CHEBI:30616"/>
        <dbReference type="ChEBI" id="CHEBI:43474"/>
        <dbReference type="ChEBI" id="CHEBI:57416"/>
        <dbReference type="ChEBI" id="CHEBI:57822"/>
        <dbReference type="ChEBI" id="CHEBI:456216"/>
        <dbReference type="EC" id="6.3.2.4"/>
    </reaction>
</comment>
<dbReference type="InterPro" id="IPR016185">
    <property type="entry name" value="PreATP-grasp_dom_sf"/>
</dbReference>
<evidence type="ECO:0000259" key="9">
    <source>
        <dbReference type="PROSITE" id="PS50975"/>
    </source>
</evidence>
<dbReference type="GO" id="GO:0008716">
    <property type="term" value="F:D-alanine-D-alanine ligase activity"/>
    <property type="evidence" value="ECO:0007669"/>
    <property type="project" value="UniProtKB-UniRule"/>
</dbReference>
<keyword evidence="4" id="KW-0133">Cell shape</keyword>
<comment type="caution">
    <text evidence="10">The sequence shown here is derived from an EMBL/GenBank/DDBJ whole genome shotgun (WGS) entry which is preliminary data.</text>
</comment>
<dbReference type="PANTHER" id="PTHR23132">
    <property type="entry name" value="D-ALANINE--D-ALANINE LIGASE"/>
    <property type="match status" value="1"/>
</dbReference>
<feature type="binding site" evidence="6">
    <location>
        <position position="311"/>
    </location>
    <ligand>
        <name>Mg(2+)</name>
        <dbReference type="ChEBI" id="CHEBI:18420"/>
        <label>2</label>
    </ligand>
</feature>
<organism evidence="10 11">
    <name type="scientific">Georgenia thermotolerans</name>
    <dbReference type="NCBI Taxonomy" id="527326"/>
    <lineage>
        <taxon>Bacteria</taxon>
        <taxon>Bacillati</taxon>
        <taxon>Actinomycetota</taxon>
        <taxon>Actinomycetes</taxon>
        <taxon>Micrococcales</taxon>
        <taxon>Bogoriellaceae</taxon>
        <taxon>Georgenia</taxon>
    </lineage>
</organism>
<reference evidence="10 11" key="1">
    <citation type="submission" date="2019-10" db="EMBL/GenBank/DDBJ databases">
        <title>Georgenia wutianyii sp. nov. and Georgenia yuyongxinii sp. nov. isolated from plateau pika (Ochotona curzoniae) in the Qinghai-Tibet plateau of China.</title>
        <authorList>
            <person name="Tian Z."/>
        </authorList>
    </citation>
    <scope>NUCLEOTIDE SEQUENCE [LARGE SCALE GENOMIC DNA]</scope>
    <source>
        <strain evidence="10 11">DSM 21501</strain>
    </source>
</reference>
<feature type="domain" description="ATP-grasp" evidence="9">
    <location>
        <begin position="136"/>
        <end position="341"/>
    </location>
</feature>
<dbReference type="PIRSF" id="PIRSF039102">
    <property type="entry name" value="Ddl/VanB"/>
    <property type="match status" value="1"/>
</dbReference>
<dbReference type="InterPro" id="IPR011761">
    <property type="entry name" value="ATP-grasp"/>
</dbReference>
<dbReference type="GO" id="GO:0071555">
    <property type="term" value="P:cell wall organization"/>
    <property type="evidence" value="ECO:0007669"/>
    <property type="project" value="UniProtKB-KW"/>
</dbReference>
<dbReference type="AlphaFoldDB" id="A0A7J5UMT9"/>
<keyword evidence="3 4" id="KW-0961">Cell wall biogenesis/degradation</keyword>
<dbReference type="RefSeq" id="WP_152204553.1">
    <property type="nucleotide sequence ID" value="NZ_VUKF01000059.1"/>
</dbReference>
<evidence type="ECO:0000256" key="4">
    <source>
        <dbReference type="HAMAP-Rule" id="MF_00047"/>
    </source>
</evidence>
<keyword evidence="7" id="KW-0547">Nucleotide-binding</keyword>
<dbReference type="Pfam" id="PF07478">
    <property type="entry name" value="Dala_Dala_lig_C"/>
    <property type="match status" value="1"/>
</dbReference>
<protein>
    <recommendedName>
        <fullName evidence="4">D-alanine--D-alanine ligase</fullName>
        <ecNumber evidence="4">6.3.2.4</ecNumber>
    </recommendedName>
    <alternativeName>
        <fullName evidence="4">D-Ala-D-Ala ligase</fullName>
    </alternativeName>
    <alternativeName>
        <fullName evidence="4">D-alanylalanine synthetase</fullName>
    </alternativeName>
</protein>
<comment type="similarity">
    <text evidence="1 4">Belongs to the D-alanine--D-alanine ligase family.</text>
</comment>
<gene>
    <name evidence="4" type="primary">ddl</name>
    <name evidence="10" type="ORF">GB883_13535</name>
</gene>
<dbReference type="SUPFAM" id="SSF52440">
    <property type="entry name" value="PreATP-grasp domain"/>
    <property type="match status" value="1"/>
</dbReference>
<dbReference type="GO" id="GO:0005737">
    <property type="term" value="C:cytoplasm"/>
    <property type="evidence" value="ECO:0007669"/>
    <property type="project" value="UniProtKB-SubCell"/>
</dbReference>
<dbReference type="GO" id="GO:0046872">
    <property type="term" value="F:metal ion binding"/>
    <property type="evidence" value="ECO:0007669"/>
    <property type="project" value="UniProtKB-KW"/>
</dbReference>
<evidence type="ECO:0000256" key="6">
    <source>
        <dbReference type="PIRSR" id="PIRSR039102-3"/>
    </source>
</evidence>
<dbReference type="Gene3D" id="3.30.1490.20">
    <property type="entry name" value="ATP-grasp fold, A domain"/>
    <property type="match status" value="1"/>
</dbReference>
<dbReference type="SUPFAM" id="SSF56059">
    <property type="entry name" value="Glutathione synthetase ATP-binding domain-like"/>
    <property type="match status" value="1"/>
</dbReference>
<keyword evidence="4" id="KW-0963">Cytoplasm</keyword>
<proteinExistence type="inferred from homology"/>
<dbReference type="OrthoDB" id="9813261at2"/>
<name>A0A7J5UMT9_9MICO</name>